<name>A0A8D2NHM6_ZONAL</name>
<reference evidence="1" key="1">
    <citation type="submission" date="2025-08" db="UniProtKB">
        <authorList>
            <consortium name="Ensembl"/>
        </authorList>
    </citation>
    <scope>IDENTIFICATION</scope>
</reference>
<organism evidence="1 2">
    <name type="scientific">Zonotrichia albicollis</name>
    <name type="common">White-throated sparrow</name>
    <name type="synonym">Fringilla albicollis</name>
    <dbReference type="NCBI Taxonomy" id="44394"/>
    <lineage>
        <taxon>Eukaryota</taxon>
        <taxon>Metazoa</taxon>
        <taxon>Chordata</taxon>
        <taxon>Craniata</taxon>
        <taxon>Vertebrata</taxon>
        <taxon>Euteleostomi</taxon>
        <taxon>Archelosauria</taxon>
        <taxon>Archosauria</taxon>
        <taxon>Dinosauria</taxon>
        <taxon>Saurischia</taxon>
        <taxon>Theropoda</taxon>
        <taxon>Coelurosauria</taxon>
        <taxon>Aves</taxon>
        <taxon>Neognathae</taxon>
        <taxon>Neoaves</taxon>
        <taxon>Telluraves</taxon>
        <taxon>Australaves</taxon>
        <taxon>Passeriformes</taxon>
        <taxon>Passerellidae</taxon>
        <taxon>Zonotrichia</taxon>
    </lineage>
</organism>
<protein>
    <submittedName>
        <fullName evidence="1">Uncharacterized protein</fullName>
    </submittedName>
</protein>
<evidence type="ECO:0000313" key="2">
    <source>
        <dbReference type="Proteomes" id="UP000694413"/>
    </source>
</evidence>
<dbReference type="Proteomes" id="UP000694413">
    <property type="component" value="Unassembled WGS sequence"/>
</dbReference>
<accession>A0A8D2NHM6</accession>
<keyword evidence="2" id="KW-1185">Reference proteome</keyword>
<dbReference type="AlphaFoldDB" id="A0A8D2NHM6"/>
<sequence length="85" mass="9276">NAPSVGHQTSVGPKENLLDKHLINIKTERRTEASSCPLIRGLPQGHSGPFQALQTAENRTGRHGCRRTRTSLLKYARNSGLGMNS</sequence>
<reference evidence="1" key="2">
    <citation type="submission" date="2025-09" db="UniProtKB">
        <authorList>
            <consortium name="Ensembl"/>
        </authorList>
    </citation>
    <scope>IDENTIFICATION</scope>
</reference>
<dbReference type="Ensembl" id="ENSZALT00000027076.1">
    <property type="protein sequence ID" value="ENSZALP00000020722.1"/>
    <property type="gene ID" value="ENSZALG00000016275.1"/>
</dbReference>
<proteinExistence type="predicted"/>
<evidence type="ECO:0000313" key="1">
    <source>
        <dbReference type="Ensembl" id="ENSZALP00000020722.1"/>
    </source>
</evidence>